<feature type="domain" description="RagB/SusD" evidence="7">
    <location>
        <begin position="326"/>
        <end position="616"/>
    </location>
</feature>
<evidence type="ECO:0000256" key="5">
    <source>
        <dbReference type="ARBA" id="ARBA00023237"/>
    </source>
</evidence>
<keyword evidence="3" id="KW-0732">Signal</keyword>
<feature type="region of interest" description="Disordered" evidence="6">
    <location>
        <begin position="362"/>
        <end position="387"/>
    </location>
</feature>
<protein>
    <submittedName>
        <fullName evidence="9">Starch-binding associating with outer membrane</fullName>
    </submittedName>
</protein>
<sequence>MMKRFITILFVPVLLIALLGSCVEDYLDKAPESGLTPDDVFSKYENFKKFFDDIYEGNRLDGKDWRAYNIKNAYSLYFDFWDQKYTLEALTDMSDMGRVMDAQVIKTGQISAIINKMTYDPQRRPILGSMFYIIRKCNTALKNIGMLKDASPVDINDFKGQAHFIRAFAHFELFRLWGPMPYLTSVLGQDDEWDIPRLSKRETLVRIAMDMDSAAMYFEQASLMRRDPGPGVAGHLNNPEQKRPTGVAAKAFKARALLYAASPLNNEKGNVDWEDAAKANWEAIQIAERHGYQLLSLDDYKKNYIGTTYSNEQLWAWYAGTKPYNNGDLNGQMNGVFGGGKTGWSGECPTQNTVDKFETKWGEPLNTPADRQAATAAGHYSEQDPYKDRDPRFYIDIIYNTAPVPGYGNAKIYYETKDGAAIYGQLLDQSYAGITRTGYYERKTWGEQSVNNKTTPQYTDPLIRLGELYLNYAEAANEAYGPNGSAPGASMTALQALNRIRTRVGMPNVLPAYATSKDKLRDRIKNERTIELCFEGGHYYHDIRRWKDAPKVMGGTLYRVDVEKVPVSTTYPTGFKYVRMPLSADRQVRWKEAMYYLPFNTEDMYKMKNFAPNEVW</sequence>
<dbReference type="RefSeq" id="WP_176884956.1">
    <property type="nucleotide sequence ID" value="NZ_FNAN01000005.1"/>
</dbReference>
<evidence type="ECO:0000259" key="8">
    <source>
        <dbReference type="Pfam" id="PF14322"/>
    </source>
</evidence>
<evidence type="ECO:0000256" key="4">
    <source>
        <dbReference type="ARBA" id="ARBA00023136"/>
    </source>
</evidence>
<dbReference type="InterPro" id="IPR012944">
    <property type="entry name" value="SusD_RagB_dom"/>
</dbReference>
<keyword evidence="4" id="KW-0472">Membrane</keyword>
<dbReference type="Pfam" id="PF07980">
    <property type="entry name" value="SusD_RagB"/>
    <property type="match status" value="1"/>
</dbReference>
<keyword evidence="5" id="KW-0998">Cell outer membrane</keyword>
<dbReference type="Gene3D" id="1.25.40.390">
    <property type="match status" value="1"/>
</dbReference>
<comment type="subcellular location">
    <subcellularLocation>
        <location evidence="1">Cell outer membrane</location>
    </subcellularLocation>
</comment>
<accession>A0A1G7DCZ9</accession>
<dbReference type="PROSITE" id="PS51257">
    <property type="entry name" value="PROKAR_LIPOPROTEIN"/>
    <property type="match status" value="1"/>
</dbReference>
<organism evidence="9 10">
    <name type="scientific">Dyadobacter soli</name>
    <dbReference type="NCBI Taxonomy" id="659014"/>
    <lineage>
        <taxon>Bacteria</taxon>
        <taxon>Pseudomonadati</taxon>
        <taxon>Bacteroidota</taxon>
        <taxon>Cytophagia</taxon>
        <taxon>Cytophagales</taxon>
        <taxon>Spirosomataceae</taxon>
        <taxon>Dyadobacter</taxon>
    </lineage>
</organism>
<evidence type="ECO:0000256" key="2">
    <source>
        <dbReference type="ARBA" id="ARBA00006275"/>
    </source>
</evidence>
<gene>
    <name evidence="9" type="ORF">SAMN04487996_105196</name>
</gene>
<dbReference type="SUPFAM" id="SSF48452">
    <property type="entry name" value="TPR-like"/>
    <property type="match status" value="1"/>
</dbReference>
<evidence type="ECO:0000256" key="6">
    <source>
        <dbReference type="SAM" id="MobiDB-lite"/>
    </source>
</evidence>
<dbReference type="STRING" id="659014.SAMN04487996_105196"/>
<dbReference type="InterPro" id="IPR033985">
    <property type="entry name" value="SusD-like_N"/>
</dbReference>
<proteinExistence type="inferred from homology"/>
<keyword evidence="10" id="KW-1185">Reference proteome</keyword>
<evidence type="ECO:0000259" key="7">
    <source>
        <dbReference type="Pfam" id="PF07980"/>
    </source>
</evidence>
<feature type="domain" description="SusD-like N-terminal" evidence="8">
    <location>
        <begin position="126"/>
        <end position="215"/>
    </location>
</feature>
<dbReference type="Pfam" id="PF14322">
    <property type="entry name" value="SusD-like_3"/>
    <property type="match status" value="1"/>
</dbReference>
<reference evidence="10" key="1">
    <citation type="submission" date="2016-10" db="EMBL/GenBank/DDBJ databases">
        <authorList>
            <person name="Varghese N."/>
            <person name="Submissions S."/>
        </authorList>
    </citation>
    <scope>NUCLEOTIDE SEQUENCE [LARGE SCALE GENOMIC DNA]</scope>
    <source>
        <strain evidence="10">DSM 25329</strain>
    </source>
</reference>
<comment type="similarity">
    <text evidence="2">Belongs to the SusD family.</text>
</comment>
<evidence type="ECO:0000313" key="9">
    <source>
        <dbReference type="EMBL" id="SDE49393.1"/>
    </source>
</evidence>
<evidence type="ECO:0000256" key="1">
    <source>
        <dbReference type="ARBA" id="ARBA00004442"/>
    </source>
</evidence>
<dbReference type="GO" id="GO:0009279">
    <property type="term" value="C:cell outer membrane"/>
    <property type="evidence" value="ECO:0007669"/>
    <property type="project" value="UniProtKB-SubCell"/>
</dbReference>
<dbReference type="Proteomes" id="UP000198748">
    <property type="component" value="Unassembled WGS sequence"/>
</dbReference>
<name>A0A1G7DCZ9_9BACT</name>
<evidence type="ECO:0000313" key="10">
    <source>
        <dbReference type="Proteomes" id="UP000198748"/>
    </source>
</evidence>
<evidence type="ECO:0000256" key="3">
    <source>
        <dbReference type="ARBA" id="ARBA00022729"/>
    </source>
</evidence>
<dbReference type="EMBL" id="FNAN01000005">
    <property type="protein sequence ID" value="SDE49393.1"/>
    <property type="molecule type" value="Genomic_DNA"/>
</dbReference>
<dbReference type="AlphaFoldDB" id="A0A1G7DCZ9"/>
<dbReference type="InterPro" id="IPR011990">
    <property type="entry name" value="TPR-like_helical_dom_sf"/>
</dbReference>